<feature type="compositionally biased region" description="Basic and acidic residues" evidence="1">
    <location>
        <begin position="109"/>
        <end position="120"/>
    </location>
</feature>
<evidence type="ECO:0000313" key="2">
    <source>
        <dbReference type="EMBL" id="KAK4141583.1"/>
    </source>
</evidence>
<reference evidence="2" key="1">
    <citation type="journal article" date="2023" name="Mol. Phylogenet. Evol.">
        <title>Genome-scale phylogeny and comparative genomics of the fungal order Sordariales.</title>
        <authorList>
            <person name="Hensen N."/>
            <person name="Bonometti L."/>
            <person name="Westerberg I."/>
            <person name="Brannstrom I.O."/>
            <person name="Guillou S."/>
            <person name="Cros-Aarteil S."/>
            <person name="Calhoun S."/>
            <person name="Haridas S."/>
            <person name="Kuo A."/>
            <person name="Mondo S."/>
            <person name="Pangilinan J."/>
            <person name="Riley R."/>
            <person name="LaButti K."/>
            <person name="Andreopoulos B."/>
            <person name="Lipzen A."/>
            <person name="Chen C."/>
            <person name="Yan M."/>
            <person name="Daum C."/>
            <person name="Ng V."/>
            <person name="Clum A."/>
            <person name="Steindorff A."/>
            <person name="Ohm R.A."/>
            <person name="Martin F."/>
            <person name="Silar P."/>
            <person name="Natvig D.O."/>
            <person name="Lalanne C."/>
            <person name="Gautier V."/>
            <person name="Ament-Velasquez S.L."/>
            <person name="Kruys A."/>
            <person name="Hutchinson M.I."/>
            <person name="Powell A.J."/>
            <person name="Barry K."/>
            <person name="Miller A.N."/>
            <person name="Grigoriev I.V."/>
            <person name="Debuchy R."/>
            <person name="Gladieux P."/>
            <person name="Hiltunen Thoren M."/>
            <person name="Johannesson H."/>
        </authorList>
    </citation>
    <scope>NUCLEOTIDE SEQUENCE</scope>
    <source>
        <strain evidence="2">CBS 141.50</strain>
    </source>
</reference>
<evidence type="ECO:0000313" key="3">
    <source>
        <dbReference type="Proteomes" id="UP001302676"/>
    </source>
</evidence>
<dbReference type="EMBL" id="MU853609">
    <property type="protein sequence ID" value="KAK4141583.1"/>
    <property type="molecule type" value="Genomic_DNA"/>
</dbReference>
<accession>A0AAN6UYR7</accession>
<sequence length="271" mass="30106">MPSVAQEAPLVQPAKKRRRDDDDHQILTPHLIPRSIFDEKTTHNIDSSHHHHHDFPSTARKVIPLAPGKRQRTVADANPEADGEPMQRSPSHSPSHLRIHHHPHRDHHNARDTSYADHKSRSPPPAAIASRGNSAALMNRCHICSRKPSRKSDLDSFANCQGCGQRTCYVCIRECLGWAPGSREPGQQRQNGQPGIPTPITATPVEDARETSFTMLDADDESGQDQQHPQRVEEGWTRGGGHRRVVCSRCCVERGQDGEVVCLGCFPFAEG</sequence>
<proteinExistence type="predicted"/>
<dbReference type="RefSeq" id="XP_062634954.1">
    <property type="nucleotide sequence ID" value="XM_062777907.1"/>
</dbReference>
<feature type="region of interest" description="Disordered" evidence="1">
    <location>
        <begin position="1"/>
        <end position="132"/>
    </location>
</feature>
<reference evidence="2" key="2">
    <citation type="submission" date="2023-05" db="EMBL/GenBank/DDBJ databases">
        <authorList>
            <consortium name="Lawrence Berkeley National Laboratory"/>
            <person name="Steindorff A."/>
            <person name="Hensen N."/>
            <person name="Bonometti L."/>
            <person name="Westerberg I."/>
            <person name="Brannstrom I.O."/>
            <person name="Guillou S."/>
            <person name="Cros-Aarteil S."/>
            <person name="Calhoun S."/>
            <person name="Haridas S."/>
            <person name="Kuo A."/>
            <person name="Mondo S."/>
            <person name="Pangilinan J."/>
            <person name="Riley R."/>
            <person name="Labutti K."/>
            <person name="Andreopoulos B."/>
            <person name="Lipzen A."/>
            <person name="Chen C."/>
            <person name="Yanf M."/>
            <person name="Daum C."/>
            <person name="Ng V."/>
            <person name="Clum A."/>
            <person name="Ohm R."/>
            <person name="Martin F."/>
            <person name="Silar P."/>
            <person name="Natvig D."/>
            <person name="Lalanne C."/>
            <person name="Gautier V."/>
            <person name="Ament-Velasquez S.L."/>
            <person name="Kruys A."/>
            <person name="Hutchinson M.I."/>
            <person name="Powell A.J."/>
            <person name="Barry K."/>
            <person name="Miller A.N."/>
            <person name="Grigoriev I.V."/>
            <person name="Debuchy R."/>
            <person name="Gladieux P."/>
            <person name="Thoren M.H."/>
            <person name="Johannesson H."/>
        </authorList>
    </citation>
    <scope>NUCLEOTIDE SEQUENCE</scope>
    <source>
        <strain evidence="2">CBS 141.50</strain>
    </source>
</reference>
<comment type="caution">
    <text evidence="2">The sequence shown here is derived from an EMBL/GenBank/DDBJ whole genome shotgun (WGS) entry which is preliminary data.</text>
</comment>
<protein>
    <submittedName>
        <fullName evidence="2">Uncharacterized protein</fullName>
    </submittedName>
</protein>
<feature type="region of interest" description="Disordered" evidence="1">
    <location>
        <begin position="183"/>
        <end position="205"/>
    </location>
</feature>
<gene>
    <name evidence="2" type="ORF">C8A04DRAFT_13947</name>
</gene>
<evidence type="ECO:0000256" key="1">
    <source>
        <dbReference type="SAM" id="MobiDB-lite"/>
    </source>
</evidence>
<dbReference type="GeneID" id="87814520"/>
<feature type="compositionally biased region" description="Basic residues" evidence="1">
    <location>
        <begin position="95"/>
        <end position="108"/>
    </location>
</feature>
<keyword evidence="3" id="KW-1185">Reference proteome</keyword>
<name>A0AAN6UYR7_9PEZI</name>
<feature type="compositionally biased region" description="Basic and acidic residues" evidence="1">
    <location>
        <begin position="36"/>
        <end position="48"/>
    </location>
</feature>
<dbReference type="AlphaFoldDB" id="A0AAN6UYR7"/>
<dbReference type="Proteomes" id="UP001302676">
    <property type="component" value="Unassembled WGS sequence"/>
</dbReference>
<organism evidence="2 3">
    <name type="scientific">Dichotomopilus funicola</name>
    <dbReference type="NCBI Taxonomy" id="1934379"/>
    <lineage>
        <taxon>Eukaryota</taxon>
        <taxon>Fungi</taxon>
        <taxon>Dikarya</taxon>
        <taxon>Ascomycota</taxon>
        <taxon>Pezizomycotina</taxon>
        <taxon>Sordariomycetes</taxon>
        <taxon>Sordariomycetidae</taxon>
        <taxon>Sordariales</taxon>
        <taxon>Chaetomiaceae</taxon>
        <taxon>Dichotomopilus</taxon>
    </lineage>
</organism>